<name>A0A7S2V255_9STRA</name>
<dbReference type="CDD" id="cd03340">
    <property type="entry name" value="TCP1_eta"/>
    <property type="match status" value="1"/>
</dbReference>
<dbReference type="FunFam" id="3.30.260.10:FF:000022">
    <property type="entry name" value="T-complex protein 1 subunit eta"/>
    <property type="match status" value="1"/>
</dbReference>
<dbReference type="InterPro" id="IPR017998">
    <property type="entry name" value="Chaperone_TCP-1"/>
</dbReference>
<dbReference type="PROSITE" id="PS00995">
    <property type="entry name" value="TCP1_3"/>
    <property type="match status" value="1"/>
</dbReference>
<dbReference type="PRINTS" id="PR00304">
    <property type="entry name" value="TCOMPLEXTCP1"/>
</dbReference>
<dbReference type="Gene3D" id="3.50.7.10">
    <property type="entry name" value="GroEL"/>
    <property type="match status" value="1"/>
</dbReference>
<dbReference type="SUPFAM" id="SSF48592">
    <property type="entry name" value="GroEL equatorial domain-like"/>
    <property type="match status" value="1"/>
</dbReference>
<dbReference type="Gene3D" id="3.30.260.10">
    <property type="entry name" value="TCP-1-like chaperonin intermediate domain"/>
    <property type="match status" value="1"/>
</dbReference>
<feature type="region of interest" description="Disordered" evidence="11">
    <location>
        <begin position="555"/>
        <end position="581"/>
    </location>
</feature>
<comment type="function">
    <text evidence="8 10">Molecular chaperone; assists the folding of proteins upon ATP hydrolysis. Known to play a role, in vitro, in the folding of actin and tubulin.</text>
</comment>
<comment type="subcellular location">
    <subcellularLocation>
        <location evidence="1 10">Cytoplasm</location>
    </subcellularLocation>
</comment>
<dbReference type="GO" id="GO:0005832">
    <property type="term" value="C:chaperonin-containing T-complex"/>
    <property type="evidence" value="ECO:0007669"/>
    <property type="project" value="UniProtKB-ARBA"/>
</dbReference>
<dbReference type="SUPFAM" id="SSF52029">
    <property type="entry name" value="GroEL apical domain-like"/>
    <property type="match status" value="1"/>
</dbReference>
<evidence type="ECO:0000256" key="9">
    <source>
        <dbReference type="RuleBase" id="RU004187"/>
    </source>
</evidence>
<dbReference type="FunFam" id="3.50.7.10:FF:000006">
    <property type="entry name" value="T-complex protein 1 subunit eta"/>
    <property type="match status" value="1"/>
</dbReference>
<evidence type="ECO:0000256" key="5">
    <source>
        <dbReference type="ARBA" id="ARBA00022741"/>
    </source>
</evidence>
<dbReference type="NCBIfam" id="NF041082">
    <property type="entry name" value="thermosome_alpha"/>
    <property type="match status" value="1"/>
</dbReference>
<dbReference type="AlphaFoldDB" id="A0A7S2V255"/>
<dbReference type="InterPro" id="IPR002194">
    <property type="entry name" value="Chaperonin_TCP-1_CS"/>
</dbReference>
<evidence type="ECO:0000256" key="6">
    <source>
        <dbReference type="ARBA" id="ARBA00022840"/>
    </source>
</evidence>
<dbReference type="InterPro" id="IPR027410">
    <property type="entry name" value="TCP-1-like_intermed_sf"/>
</dbReference>
<dbReference type="NCBIfam" id="NF041083">
    <property type="entry name" value="thermosome_beta"/>
    <property type="match status" value="1"/>
</dbReference>
<dbReference type="PANTHER" id="PTHR11353">
    <property type="entry name" value="CHAPERONIN"/>
    <property type="match status" value="1"/>
</dbReference>
<dbReference type="InterPro" id="IPR027413">
    <property type="entry name" value="GROEL-like_equatorial_sf"/>
</dbReference>
<dbReference type="InterPro" id="IPR027409">
    <property type="entry name" value="GroEL-like_apical_dom_sf"/>
</dbReference>
<dbReference type="Gene3D" id="1.10.560.10">
    <property type="entry name" value="GroEL-like equatorial domain"/>
    <property type="match status" value="1"/>
</dbReference>
<dbReference type="EMBL" id="HBHR01017329">
    <property type="protein sequence ID" value="CAD9868618.1"/>
    <property type="molecule type" value="Transcribed_RNA"/>
</dbReference>
<dbReference type="GO" id="GO:0016887">
    <property type="term" value="F:ATP hydrolysis activity"/>
    <property type="evidence" value="ECO:0007669"/>
    <property type="project" value="InterPro"/>
</dbReference>
<dbReference type="NCBIfam" id="TIGR02345">
    <property type="entry name" value="chap_CCT_eta"/>
    <property type="match status" value="1"/>
</dbReference>
<protein>
    <recommendedName>
        <fullName evidence="10">T-complex protein 1 subunit eta</fullName>
        <shortName evidence="10">TCP-1-eta</shortName>
    </recommendedName>
    <alternativeName>
        <fullName evidence="10">CCT-eta</fullName>
    </alternativeName>
</protein>
<comment type="subunit">
    <text evidence="3">Heterooligomeric complex of about 850 to 900 kDa that forms two stacked rings, 12 to 16 nm in diameter.</text>
</comment>
<comment type="similarity">
    <text evidence="2 9">Belongs to the TCP-1 chaperonin family.</text>
</comment>
<evidence type="ECO:0000256" key="7">
    <source>
        <dbReference type="ARBA" id="ARBA00023186"/>
    </source>
</evidence>
<keyword evidence="5 9" id="KW-0547">Nucleotide-binding</keyword>
<dbReference type="InterPro" id="IPR054827">
    <property type="entry name" value="thermosome_alpha"/>
</dbReference>
<dbReference type="PROSITE" id="PS00751">
    <property type="entry name" value="TCP1_2"/>
    <property type="match status" value="1"/>
</dbReference>
<dbReference type="Pfam" id="PF00118">
    <property type="entry name" value="Cpn60_TCP1"/>
    <property type="match status" value="1"/>
</dbReference>
<dbReference type="GO" id="GO:0051082">
    <property type="term" value="F:unfolded protein binding"/>
    <property type="evidence" value="ECO:0007669"/>
    <property type="project" value="InterPro"/>
</dbReference>
<evidence type="ECO:0000256" key="1">
    <source>
        <dbReference type="ARBA" id="ARBA00004496"/>
    </source>
</evidence>
<evidence type="ECO:0000256" key="10">
    <source>
        <dbReference type="RuleBase" id="RU365042"/>
    </source>
</evidence>
<reference evidence="12" key="1">
    <citation type="submission" date="2021-01" db="EMBL/GenBank/DDBJ databases">
        <authorList>
            <person name="Corre E."/>
            <person name="Pelletier E."/>
            <person name="Niang G."/>
            <person name="Scheremetjew M."/>
            <person name="Finn R."/>
            <person name="Kale V."/>
            <person name="Holt S."/>
            <person name="Cochrane G."/>
            <person name="Meng A."/>
            <person name="Brown T."/>
            <person name="Cohen L."/>
        </authorList>
    </citation>
    <scope>NUCLEOTIDE SEQUENCE</scope>
    <source>
        <strain evidence="12">CCMP1661</strain>
    </source>
</reference>
<gene>
    <name evidence="12" type="ORF">FJAP1339_LOCUS8680</name>
</gene>
<dbReference type="SUPFAM" id="SSF54849">
    <property type="entry name" value="GroEL-intermediate domain like"/>
    <property type="match status" value="1"/>
</dbReference>
<dbReference type="InterPro" id="IPR002423">
    <property type="entry name" value="Cpn60/GroEL/TCP-1"/>
</dbReference>
<dbReference type="FunFam" id="1.10.560.10:FF:000017">
    <property type="entry name" value="T-complex protein 1 subunit eta"/>
    <property type="match status" value="1"/>
</dbReference>
<proteinExistence type="inferred from homology"/>
<dbReference type="GO" id="GO:0005524">
    <property type="term" value="F:ATP binding"/>
    <property type="evidence" value="ECO:0007669"/>
    <property type="project" value="UniProtKB-KW"/>
</dbReference>
<keyword evidence="7 9" id="KW-0143">Chaperone</keyword>
<sequence length="581" mass="61923">MSYMMKPGIILLREGTDTSQGKAQLVSNINACQAIADAIRTTLGPRGMDKLVFDGRNVTVSNDGATIMKLLDVVHPAAKMLVDISLSQDAEVGDGTTSVVLLAASLLSQVKTHIEDNMHPQVVVRGVRAAALEAQKLLEGMSVSFEGADADQMLLKCAGTALNSKLIAAQKGLFAPMVVECIKYLDPQLLDLSLVGIKKVQGGSVTDSFLVQGVAFQKTFSYAGFEQQPKSFTDPKILLLNVELELKSEKENAEVRITDPDQYQSIVDAEWTIIYEKLENCVESGAQIILSRLPIGDLATQYFADRGLFCAGRVPQEDMERVAKATGAVMQTSVFGLSEEGVTGTCGIFEEVQVGGDRMNIFKDCPSARTATMILRGGAEQFLEETERSIHDALMIVKRSLAVGSVVGGGGAVECELSKLLKQKANTIQGKQQLVFTAFAKALEVVPYQLASNAGFDSTDLLNKLRQAHAKSSAGKWMGVDVETEGITDTFEAGIWEPTINKRNALMAAAEAACLVLSVDETVRNPRSQAPGAPDSQGVGLAPVSAGMGGQGMAGMVSRGRGRGRRGMPRGVKAFRGRGGA</sequence>
<organism evidence="12">
    <name type="scientific">Fibrocapsa japonica</name>
    <dbReference type="NCBI Taxonomy" id="94617"/>
    <lineage>
        <taxon>Eukaryota</taxon>
        <taxon>Sar</taxon>
        <taxon>Stramenopiles</taxon>
        <taxon>Ochrophyta</taxon>
        <taxon>Raphidophyceae</taxon>
        <taxon>Chattonellales</taxon>
        <taxon>Chattonellaceae</taxon>
        <taxon>Fibrocapsa</taxon>
    </lineage>
</organism>
<evidence type="ECO:0000256" key="3">
    <source>
        <dbReference type="ARBA" id="ARBA00011531"/>
    </source>
</evidence>
<dbReference type="InterPro" id="IPR053374">
    <property type="entry name" value="TCP-1_chaperonin"/>
</dbReference>
<keyword evidence="6 9" id="KW-0067">ATP-binding</keyword>
<dbReference type="PROSITE" id="PS00750">
    <property type="entry name" value="TCP1_1"/>
    <property type="match status" value="1"/>
</dbReference>
<feature type="compositionally biased region" description="Basic residues" evidence="11">
    <location>
        <begin position="560"/>
        <end position="581"/>
    </location>
</feature>
<evidence type="ECO:0000256" key="8">
    <source>
        <dbReference type="ARBA" id="ARBA00024677"/>
    </source>
</evidence>
<keyword evidence="4 10" id="KW-0963">Cytoplasm</keyword>
<dbReference type="GO" id="GO:0140662">
    <property type="term" value="F:ATP-dependent protein folding chaperone"/>
    <property type="evidence" value="ECO:0007669"/>
    <property type="project" value="InterPro"/>
</dbReference>
<evidence type="ECO:0000256" key="2">
    <source>
        <dbReference type="ARBA" id="ARBA00008020"/>
    </source>
</evidence>
<evidence type="ECO:0000256" key="11">
    <source>
        <dbReference type="SAM" id="MobiDB-lite"/>
    </source>
</evidence>
<dbReference type="InterPro" id="IPR012720">
    <property type="entry name" value="Chap_CCT_eta"/>
</dbReference>
<evidence type="ECO:0000313" key="12">
    <source>
        <dbReference type="EMBL" id="CAD9868618.1"/>
    </source>
</evidence>
<comment type="subunit">
    <text evidence="10">Heterooligomeric complex that forms two stacked rings.</text>
</comment>
<accession>A0A7S2V255</accession>
<evidence type="ECO:0000256" key="4">
    <source>
        <dbReference type="ARBA" id="ARBA00022490"/>
    </source>
</evidence>